<evidence type="ECO:0000313" key="6">
    <source>
        <dbReference type="EMBL" id="TFK86108.1"/>
    </source>
</evidence>
<protein>
    <recommendedName>
        <fullName evidence="5">MYND-type domain-containing protein</fullName>
    </recommendedName>
</protein>
<evidence type="ECO:0000259" key="5">
    <source>
        <dbReference type="PROSITE" id="PS50865"/>
    </source>
</evidence>
<dbReference type="Gene3D" id="6.10.140.2220">
    <property type="match status" value="1"/>
</dbReference>
<keyword evidence="2 4" id="KW-0863">Zinc-finger</keyword>
<accession>A0A5C3PBY0</accession>
<keyword evidence="1" id="KW-0479">Metal-binding</keyword>
<reference evidence="6 7" key="1">
    <citation type="journal article" date="2019" name="Nat. Ecol. Evol.">
        <title>Megaphylogeny resolves global patterns of mushroom evolution.</title>
        <authorList>
            <person name="Varga T."/>
            <person name="Krizsan K."/>
            <person name="Foldi C."/>
            <person name="Dima B."/>
            <person name="Sanchez-Garcia M."/>
            <person name="Sanchez-Ramirez S."/>
            <person name="Szollosi G.J."/>
            <person name="Szarkandi J.G."/>
            <person name="Papp V."/>
            <person name="Albert L."/>
            <person name="Andreopoulos W."/>
            <person name="Angelini C."/>
            <person name="Antonin V."/>
            <person name="Barry K.W."/>
            <person name="Bougher N.L."/>
            <person name="Buchanan P."/>
            <person name="Buyck B."/>
            <person name="Bense V."/>
            <person name="Catcheside P."/>
            <person name="Chovatia M."/>
            <person name="Cooper J."/>
            <person name="Damon W."/>
            <person name="Desjardin D."/>
            <person name="Finy P."/>
            <person name="Geml J."/>
            <person name="Haridas S."/>
            <person name="Hughes K."/>
            <person name="Justo A."/>
            <person name="Karasinski D."/>
            <person name="Kautmanova I."/>
            <person name="Kiss B."/>
            <person name="Kocsube S."/>
            <person name="Kotiranta H."/>
            <person name="LaButti K.M."/>
            <person name="Lechner B.E."/>
            <person name="Liimatainen K."/>
            <person name="Lipzen A."/>
            <person name="Lukacs Z."/>
            <person name="Mihaltcheva S."/>
            <person name="Morgado L.N."/>
            <person name="Niskanen T."/>
            <person name="Noordeloos M.E."/>
            <person name="Ohm R.A."/>
            <person name="Ortiz-Santana B."/>
            <person name="Ovrebo C."/>
            <person name="Racz N."/>
            <person name="Riley R."/>
            <person name="Savchenko A."/>
            <person name="Shiryaev A."/>
            <person name="Soop K."/>
            <person name="Spirin V."/>
            <person name="Szebenyi C."/>
            <person name="Tomsovsky M."/>
            <person name="Tulloss R.E."/>
            <person name="Uehling J."/>
            <person name="Grigoriev I.V."/>
            <person name="Vagvolgyi C."/>
            <person name="Papp T."/>
            <person name="Martin F.M."/>
            <person name="Miettinen O."/>
            <person name="Hibbett D.S."/>
            <person name="Nagy L.G."/>
        </authorList>
    </citation>
    <scope>NUCLEOTIDE SEQUENCE [LARGE SCALE GENOMIC DNA]</scope>
    <source>
        <strain evidence="6 7">HHB13444</strain>
    </source>
</reference>
<evidence type="ECO:0000256" key="3">
    <source>
        <dbReference type="ARBA" id="ARBA00022833"/>
    </source>
</evidence>
<dbReference type="Proteomes" id="UP000308197">
    <property type="component" value="Unassembled WGS sequence"/>
</dbReference>
<dbReference type="PROSITE" id="PS50865">
    <property type="entry name" value="ZF_MYND_2"/>
    <property type="match status" value="1"/>
</dbReference>
<keyword evidence="3" id="KW-0862">Zinc</keyword>
<dbReference type="SUPFAM" id="SSF144232">
    <property type="entry name" value="HIT/MYND zinc finger-like"/>
    <property type="match status" value="1"/>
</dbReference>
<dbReference type="AlphaFoldDB" id="A0A5C3PBY0"/>
<evidence type="ECO:0000256" key="2">
    <source>
        <dbReference type="ARBA" id="ARBA00022771"/>
    </source>
</evidence>
<sequence length="297" mass="33173">MAEPEPGRELKRCAGCSTVLYCNKECQKAAWPQHRTFCQPAKARHNSTQAEGGPEAVHGPFSSMAVYVDALTYWRQSHYQAIQTIVKGHAVLEGGVEREASHPHKMLFFRLVLRDQGSAHSSRPRAPRNPALTFALKEHYFMPREFVAASCSSGDKTEDAETEALHQLSLQDPSYAGFIPVIFNVEGIEIQLSGYYPQFRPAKPVRMAQERKEQVVRAVLEFCQDSINGGFPLQVANSMVVPGKFVREEGKWEWKPSISDWESYCTGDEGNEALDATLERLDLPQSPSVMMSLVAAL</sequence>
<dbReference type="InterPro" id="IPR002893">
    <property type="entry name" value="Znf_MYND"/>
</dbReference>
<feature type="domain" description="MYND-type" evidence="5">
    <location>
        <begin position="1"/>
        <end position="38"/>
    </location>
</feature>
<proteinExistence type="predicted"/>
<name>A0A5C3PBY0_9APHY</name>
<evidence type="ECO:0000313" key="7">
    <source>
        <dbReference type="Proteomes" id="UP000308197"/>
    </source>
</evidence>
<evidence type="ECO:0000256" key="4">
    <source>
        <dbReference type="PROSITE-ProRule" id="PRU00134"/>
    </source>
</evidence>
<dbReference type="Pfam" id="PF01753">
    <property type="entry name" value="zf-MYND"/>
    <property type="match status" value="1"/>
</dbReference>
<dbReference type="EMBL" id="ML211216">
    <property type="protein sequence ID" value="TFK86108.1"/>
    <property type="molecule type" value="Genomic_DNA"/>
</dbReference>
<dbReference type="GO" id="GO:0008270">
    <property type="term" value="F:zinc ion binding"/>
    <property type="evidence" value="ECO:0007669"/>
    <property type="project" value="UniProtKB-KW"/>
</dbReference>
<evidence type="ECO:0000256" key="1">
    <source>
        <dbReference type="ARBA" id="ARBA00022723"/>
    </source>
</evidence>
<dbReference type="InParanoid" id="A0A5C3PBY0"/>
<organism evidence="6 7">
    <name type="scientific">Polyporus arcularius HHB13444</name>
    <dbReference type="NCBI Taxonomy" id="1314778"/>
    <lineage>
        <taxon>Eukaryota</taxon>
        <taxon>Fungi</taxon>
        <taxon>Dikarya</taxon>
        <taxon>Basidiomycota</taxon>
        <taxon>Agaricomycotina</taxon>
        <taxon>Agaricomycetes</taxon>
        <taxon>Polyporales</taxon>
        <taxon>Polyporaceae</taxon>
        <taxon>Polyporus</taxon>
    </lineage>
</organism>
<keyword evidence="7" id="KW-1185">Reference proteome</keyword>
<gene>
    <name evidence="6" type="ORF">K466DRAFT_587535</name>
</gene>